<comment type="caution">
    <text evidence="5">The sequence shown here is derived from an EMBL/GenBank/DDBJ whole genome shotgun (WGS) entry which is preliminary data.</text>
</comment>
<accession>A0A1V4SHF6</accession>
<evidence type="ECO:0000313" key="5">
    <source>
        <dbReference type="EMBL" id="OPX43319.1"/>
    </source>
</evidence>
<dbReference type="Proteomes" id="UP000191554">
    <property type="component" value="Unassembled WGS sequence"/>
</dbReference>
<dbReference type="InterPro" id="IPR015421">
    <property type="entry name" value="PyrdxlP-dep_Trfase_major"/>
</dbReference>
<sequence>MIRFNCDYSEGAHPKVLEKLVETNMEQTAGYGCDSYCSKAAGLIKSKCGREDIDVHFLVGGTQTNLTVIAAALRPHQGVISADTGHINTHETGAIEACGHKVLALPSADGKLAAGDIKACYEAHASDETREHMVQPKLVYISNPTEVGTIYSREELSAISKVCREKDLFLYLDGARLGYALCAEGNDLDLPALARLCDAFYIGGTKIGALFGEALVLCNDTIKKDFRYMIKQKGGMLAKGRLLGVQFAELFKDELYFEMAGHANKMAMLIKEAFKRNGYSFLVESFTNQQFPIIPDSILLKLKEKFEYSFWVKVSEKASAVRFCTSWATDPGAVGQLTEEIHKYGPVAYEDT</sequence>
<evidence type="ECO:0000256" key="3">
    <source>
        <dbReference type="ARBA" id="ARBA00022898"/>
    </source>
</evidence>
<keyword evidence="6" id="KW-1185">Reference proteome</keyword>
<dbReference type="InterPro" id="IPR001597">
    <property type="entry name" value="ArAA_b-elim_lyase/Thr_aldolase"/>
</dbReference>
<dbReference type="Gene3D" id="3.90.1150.10">
    <property type="entry name" value="Aspartate Aminotransferase, domain 1"/>
    <property type="match status" value="1"/>
</dbReference>
<feature type="domain" description="Aromatic amino acid beta-eliminating lyase/threonine aldolase" evidence="4">
    <location>
        <begin position="17"/>
        <end position="290"/>
    </location>
</feature>
<dbReference type="PANTHER" id="PTHR48097:SF5">
    <property type="entry name" value="LOW SPECIFICITY L-THREONINE ALDOLASE"/>
    <property type="match status" value="1"/>
</dbReference>
<keyword evidence="3" id="KW-0663">Pyridoxal phosphate</keyword>
<dbReference type="RefSeq" id="WP_080065316.1">
    <property type="nucleotide sequence ID" value="NZ_MZGX01000019.1"/>
</dbReference>
<dbReference type="EMBL" id="MZGX01000019">
    <property type="protein sequence ID" value="OPX43319.1"/>
    <property type="molecule type" value="Genomic_DNA"/>
</dbReference>
<evidence type="ECO:0000256" key="1">
    <source>
        <dbReference type="ARBA" id="ARBA00001933"/>
    </source>
</evidence>
<dbReference type="GO" id="GO:0006520">
    <property type="term" value="P:amino acid metabolic process"/>
    <property type="evidence" value="ECO:0007669"/>
    <property type="project" value="InterPro"/>
</dbReference>
<dbReference type="InterPro" id="IPR015424">
    <property type="entry name" value="PyrdxlP-dep_Trfase"/>
</dbReference>
<dbReference type="GO" id="GO:0016829">
    <property type="term" value="F:lyase activity"/>
    <property type="evidence" value="ECO:0007669"/>
    <property type="project" value="UniProtKB-KW"/>
</dbReference>
<evidence type="ECO:0000259" key="4">
    <source>
        <dbReference type="Pfam" id="PF01212"/>
    </source>
</evidence>
<dbReference type="PANTHER" id="PTHR48097">
    <property type="entry name" value="L-THREONINE ALDOLASE-RELATED"/>
    <property type="match status" value="1"/>
</dbReference>
<dbReference type="EC" id="4.1.2.48" evidence="5"/>
<dbReference type="Gene3D" id="3.40.640.10">
    <property type="entry name" value="Type I PLP-dependent aspartate aminotransferase-like (Major domain)"/>
    <property type="match status" value="1"/>
</dbReference>
<evidence type="ECO:0000256" key="2">
    <source>
        <dbReference type="ARBA" id="ARBA00006966"/>
    </source>
</evidence>
<dbReference type="SUPFAM" id="SSF53383">
    <property type="entry name" value="PLP-dependent transferases"/>
    <property type="match status" value="1"/>
</dbReference>
<dbReference type="STRING" id="48256.CLHUN_28670"/>
<evidence type="ECO:0000313" key="6">
    <source>
        <dbReference type="Proteomes" id="UP000191554"/>
    </source>
</evidence>
<comment type="similarity">
    <text evidence="2">Belongs to the threonine aldolase family.</text>
</comment>
<dbReference type="OrthoDB" id="9774495at2"/>
<reference evidence="5 6" key="1">
    <citation type="submission" date="2017-03" db="EMBL/GenBank/DDBJ databases">
        <title>Genome sequence of Clostridium hungatei DSM 14427.</title>
        <authorList>
            <person name="Poehlein A."/>
            <person name="Daniel R."/>
        </authorList>
    </citation>
    <scope>NUCLEOTIDE SEQUENCE [LARGE SCALE GENOMIC DNA]</scope>
    <source>
        <strain evidence="5 6">DSM 14427</strain>
    </source>
</reference>
<dbReference type="Pfam" id="PF01212">
    <property type="entry name" value="Beta_elim_lyase"/>
    <property type="match status" value="1"/>
</dbReference>
<gene>
    <name evidence="5" type="primary">ltaE</name>
    <name evidence="5" type="ORF">CLHUN_28670</name>
</gene>
<dbReference type="InterPro" id="IPR015422">
    <property type="entry name" value="PyrdxlP-dep_Trfase_small"/>
</dbReference>
<comment type="cofactor">
    <cofactor evidence="1">
        <name>pyridoxal 5'-phosphate</name>
        <dbReference type="ChEBI" id="CHEBI:597326"/>
    </cofactor>
</comment>
<organism evidence="5 6">
    <name type="scientific">Ruminiclostridium hungatei</name>
    <name type="common">Clostridium hungatei</name>
    <dbReference type="NCBI Taxonomy" id="48256"/>
    <lineage>
        <taxon>Bacteria</taxon>
        <taxon>Bacillati</taxon>
        <taxon>Bacillota</taxon>
        <taxon>Clostridia</taxon>
        <taxon>Eubacteriales</taxon>
        <taxon>Oscillospiraceae</taxon>
        <taxon>Ruminiclostridium</taxon>
    </lineage>
</organism>
<proteinExistence type="inferred from homology"/>
<name>A0A1V4SHF6_RUMHU</name>
<dbReference type="AlphaFoldDB" id="A0A1V4SHF6"/>
<protein>
    <submittedName>
        <fullName evidence="5">Low specificity L-threonine aldolase</fullName>
        <ecNumber evidence="5">4.1.2.48</ecNumber>
    </submittedName>
</protein>
<keyword evidence="5" id="KW-0456">Lyase</keyword>